<evidence type="ECO:0000313" key="4">
    <source>
        <dbReference type="EMBL" id="KAE8668852.1"/>
    </source>
</evidence>
<evidence type="ECO:0000313" key="5">
    <source>
        <dbReference type="Proteomes" id="UP000436088"/>
    </source>
</evidence>
<dbReference type="Pfam" id="PF03759">
    <property type="entry name" value="PRONE"/>
    <property type="match status" value="1"/>
</dbReference>
<dbReference type="PANTHER" id="PTHR33101">
    <property type="entry name" value="ROP GUANINE NUCLEOTIDE EXCHANGE FACTOR 1"/>
    <property type="match status" value="1"/>
</dbReference>
<gene>
    <name evidence="4" type="ORF">F3Y22_tig00112285pilonHSYRG00525</name>
</gene>
<evidence type="ECO:0000259" key="3">
    <source>
        <dbReference type="PROSITE" id="PS51334"/>
    </source>
</evidence>
<organism evidence="4 5">
    <name type="scientific">Hibiscus syriacus</name>
    <name type="common">Rose of Sharon</name>
    <dbReference type="NCBI Taxonomy" id="106335"/>
    <lineage>
        <taxon>Eukaryota</taxon>
        <taxon>Viridiplantae</taxon>
        <taxon>Streptophyta</taxon>
        <taxon>Embryophyta</taxon>
        <taxon>Tracheophyta</taxon>
        <taxon>Spermatophyta</taxon>
        <taxon>Magnoliopsida</taxon>
        <taxon>eudicotyledons</taxon>
        <taxon>Gunneridae</taxon>
        <taxon>Pentapetalae</taxon>
        <taxon>rosids</taxon>
        <taxon>malvids</taxon>
        <taxon>Malvales</taxon>
        <taxon>Malvaceae</taxon>
        <taxon>Malvoideae</taxon>
        <taxon>Hibiscus</taxon>
    </lineage>
</organism>
<dbReference type="PANTHER" id="PTHR33101:SF65">
    <property type="entry name" value="ROP GUANINE NUCLEOTIDE EXCHANGE FACTOR 10"/>
    <property type="match status" value="1"/>
</dbReference>
<dbReference type="AlphaFoldDB" id="A0A6A2X234"/>
<evidence type="ECO:0000256" key="2">
    <source>
        <dbReference type="PROSITE-ProRule" id="PRU00663"/>
    </source>
</evidence>
<evidence type="ECO:0000256" key="1">
    <source>
        <dbReference type="ARBA" id="ARBA00022658"/>
    </source>
</evidence>
<protein>
    <submittedName>
        <fullName evidence="4">Rop guanine nucleotide exchange factor 9</fullName>
    </submittedName>
</protein>
<accession>A0A6A2X234</accession>
<dbReference type="InterPro" id="IPR038937">
    <property type="entry name" value="RopGEF"/>
</dbReference>
<dbReference type="Gene3D" id="1.20.58.1310">
    <property type="entry name" value="PRONE domain, subdomain 2"/>
    <property type="match status" value="1"/>
</dbReference>
<dbReference type="EMBL" id="VEPZ02001542">
    <property type="protein sequence ID" value="KAE8668852.1"/>
    <property type="molecule type" value="Genomic_DNA"/>
</dbReference>
<keyword evidence="1 2" id="KW-0344">Guanine-nucleotide releasing factor</keyword>
<sequence>MDSSTKQKVLDLKNRIEASIIIWKRKLHHKDVRHSWGSSVILEKRELFKVRAETILILLKQRFPRLPQYSLDISKIQYNRDIGQAIQESYSRILESLAFTVMSRIEDVLYAYFLIQISSPVRSEASSSSSSEDAVTVSAILSDFMGWVEEGEQEGVKERGKGMQQVGDEFPHYIPLVGNKEVVRDALIGMPLSSSSSSRLLELLGSGCLRDWSSLFYLESKVVSSCLGQLGQHGMGVRVEQGVVSKWEHEWRLLGCGANVGGMSGALTFCKK</sequence>
<reference evidence="4" key="1">
    <citation type="submission" date="2019-09" db="EMBL/GenBank/DDBJ databases">
        <title>Draft genome information of white flower Hibiscus syriacus.</title>
        <authorList>
            <person name="Kim Y.-M."/>
        </authorList>
    </citation>
    <scope>NUCLEOTIDE SEQUENCE [LARGE SCALE GENOMIC DNA]</scope>
    <source>
        <strain evidence="4">YM2019G1</strain>
    </source>
</reference>
<keyword evidence="5" id="KW-1185">Reference proteome</keyword>
<dbReference type="Proteomes" id="UP000436088">
    <property type="component" value="Unassembled WGS sequence"/>
</dbReference>
<dbReference type="InterPro" id="IPR005512">
    <property type="entry name" value="PRONE_dom"/>
</dbReference>
<name>A0A6A2X234_HIBSY</name>
<dbReference type="PROSITE" id="PS51334">
    <property type="entry name" value="PRONE"/>
    <property type="match status" value="1"/>
</dbReference>
<dbReference type="GO" id="GO:0005085">
    <property type="term" value="F:guanyl-nucleotide exchange factor activity"/>
    <property type="evidence" value="ECO:0007669"/>
    <property type="project" value="UniProtKB-UniRule"/>
</dbReference>
<proteinExistence type="predicted"/>
<feature type="domain" description="PRONE" evidence="3">
    <location>
        <begin position="1"/>
        <end position="122"/>
    </location>
</feature>
<comment type="caution">
    <text evidence="4">The sequence shown here is derived from an EMBL/GenBank/DDBJ whole genome shotgun (WGS) entry which is preliminary data.</text>
</comment>